<sequence>MRDTPRETPKRRVKFLAVYKQLTNARLVTSVEKLPALSGSVIEKIGLSISGLLQEVITKMSQASLYGFLNKDPRPIQLT</sequence>
<evidence type="ECO:0000313" key="2">
    <source>
        <dbReference type="Proteomes" id="UP000092460"/>
    </source>
</evidence>
<dbReference type="AlphaFoldDB" id="A0A1B0B5L8"/>
<reference evidence="1" key="2">
    <citation type="submission" date="2020-05" db="UniProtKB">
        <authorList>
            <consortium name="EnsemblMetazoa"/>
        </authorList>
    </citation>
    <scope>IDENTIFICATION</scope>
    <source>
        <strain evidence="1">IAEA</strain>
    </source>
</reference>
<dbReference type="EMBL" id="JXJN01008771">
    <property type="status" value="NOT_ANNOTATED_CDS"/>
    <property type="molecule type" value="Genomic_DNA"/>
</dbReference>
<protein>
    <submittedName>
        <fullName evidence="1">Uncharacterized protein</fullName>
    </submittedName>
</protein>
<dbReference type="Proteomes" id="UP000092460">
    <property type="component" value="Unassembled WGS sequence"/>
</dbReference>
<keyword evidence="2" id="KW-1185">Reference proteome</keyword>
<reference evidence="2" key="1">
    <citation type="submission" date="2015-01" db="EMBL/GenBank/DDBJ databases">
        <authorList>
            <person name="Aksoy S."/>
            <person name="Warren W."/>
            <person name="Wilson R.K."/>
        </authorList>
    </citation>
    <scope>NUCLEOTIDE SEQUENCE [LARGE SCALE GENOMIC DNA]</scope>
    <source>
        <strain evidence="2">IAEA</strain>
    </source>
</reference>
<dbReference type="EnsemblMetazoa" id="GPPI019642-RA">
    <property type="protein sequence ID" value="GPPI019642-PA"/>
    <property type="gene ID" value="GPPI019642"/>
</dbReference>
<proteinExistence type="predicted"/>
<organism evidence="1 2">
    <name type="scientific">Glossina palpalis gambiensis</name>
    <dbReference type="NCBI Taxonomy" id="67801"/>
    <lineage>
        <taxon>Eukaryota</taxon>
        <taxon>Metazoa</taxon>
        <taxon>Ecdysozoa</taxon>
        <taxon>Arthropoda</taxon>
        <taxon>Hexapoda</taxon>
        <taxon>Insecta</taxon>
        <taxon>Pterygota</taxon>
        <taxon>Neoptera</taxon>
        <taxon>Endopterygota</taxon>
        <taxon>Diptera</taxon>
        <taxon>Brachycera</taxon>
        <taxon>Muscomorpha</taxon>
        <taxon>Hippoboscoidea</taxon>
        <taxon>Glossinidae</taxon>
        <taxon>Glossina</taxon>
    </lineage>
</organism>
<dbReference type="VEuPathDB" id="VectorBase:GPPI019642"/>
<evidence type="ECO:0000313" key="1">
    <source>
        <dbReference type="EnsemblMetazoa" id="GPPI019642-PA"/>
    </source>
</evidence>
<accession>A0A1B0B5L8</accession>
<name>A0A1B0B5L8_9MUSC</name>